<feature type="region of interest" description="Disordered" evidence="1">
    <location>
        <begin position="911"/>
        <end position="1046"/>
    </location>
</feature>
<feature type="compositionally biased region" description="Basic and acidic residues" evidence="1">
    <location>
        <begin position="920"/>
        <end position="931"/>
    </location>
</feature>
<sequence length="1486" mass="160301">MTWGTRLLVRNAALVLFLHMALRSARASEVVAYSTESNDAADGLRRDGGKILIEHVKGGDSSKAEDSLKRPWPVVLTENRPMQPYDQKVAVVTDRQPVEVEKHVKNIEAGHIEPALKSALQVKHTAVIENESVENKCDKEERTLVTTESSKAADIGNQHRAHPEVATELEDERTVKSRPSPELLPVGKMSRALVSSDQSSQPLATLSDRTLTQPVSEPPVAPVGESHPVTSQAHEQALVVLSPNSAPSDGAINVVDGLKTSAIQAVEHSADDTGAFAAACGRDVDIAPSTETTTPAHNAAAVESPDQRISVTTSEGPPMSSRAGGSSSSEVKKRTGSVDVFFTPTSPVVVQGSKDLISFNSEPSVVPSAKRMCHGGLAAGGGHASGAAMTWGTRSLVRSAAVVLFLHMALRSVRASEVAADSTESDDAVDRLRRDSDQILIEHVKGVDDSQVTLSLFIGLLILAAVGVVVLIFLGCLLLVRLSESSCRSGPKYHRLLSSQETSSHRHLSRSCGGRSQLFTYVDLTNADGSCHEHRQLAPRFLAKFYTATNVDGSDTDLPREHRKKDLVPETRRSQVVRTSHPFSDEHAVKPSLRRTRSEDVGGSSTFSDREVAAADRMSEPPGKRICVQHISGAPEYRSGSVHDERGSDNYGERSVNVTSDNPQMDISVRDRFVKKRPHGDRASSCDSPLRRDDAHTVHQSAHGEMNHINSAQHPEQPKGSWNPTDFAMGQTSGETSGINSITPFSPWLESPSGSWSSPPLFPNNFPSFTASDRSSEHALRSHQNSRVFSGHGRSYEQHVPDGRHHMVVGPCATSRVESVGDSACAQRDRTSTAYAQPEFTQPVHETENGSDSGILAPNTDPVSAGTSDTMRNRIEHETAKVKHSVTSTGKSEEGKTPPITVKTSVSFQEMPSQQATDADIPHSSESREVMVRGPEMTTELDHPETSEAFKATFDGTAPNRAVLSEAQSRASPKGALPPRSPISSTKVSKQLRLPQPPRERHDKEVQTDLRGTRSASKRRYTRRHRRGGHTSGELAVMDEPADEKASERYHLPEYDLNVAKMPAVTTLEPPRPGTWLVPYDSPPLRNSTPATSDRSLVPSYNHGELTATDALSIDTDRQAENRGQEGSSTQHEENIHTVPVDKSIRPTDPVPVKEDVSVSGPSSVVAAEDRPLQTYERSIAVMTDSSADEVDKHVQSEHSKADRIESASESTLQVKHAAKKESETVGNESEKDERILVTGESPDVHNTYRERPTPATGLERGRTIESRVRPKWLPVESTSRELVSSDQSSQQLATLSDRALTQPVSQYPPATADDAHIVPSQAHEQALVTLSANSAQSDGAVAVVDPLKTSAIEAPEHSADDTRALATAGGRNVDVASSTDITKPAHTVAVVEKPEQRISVTTAEGPLMPSRVDGPSSSEVKERTESTDVFFAPTSPVAAQGSKDLISFTNEPLDGPSVVNSAENRTNTKAAAPNASPAKDDADKR</sequence>
<gene>
    <name evidence="4" type="ORF">HPB52_008272</name>
</gene>
<proteinExistence type="predicted"/>
<keyword evidence="3" id="KW-0732">Signal</keyword>
<feature type="compositionally biased region" description="Basic and acidic residues" evidence="1">
    <location>
        <begin position="608"/>
        <end position="623"/>
    </location>
</feature>
<protein>
    <recommendedName>
        <fullName evidence="6">Transmembrane protein</fullName>
    </recommendedName>
</protein>
<feature type="compositionally biased region" description="Polar residues" evidence="1">
    <location>
        <begin position="1459"/>
        <end position="1470"/>
    </location>
</feature>
<feature type="region of interest" description="Disordered" evidence="1">
    <location>
        <begin position="1396"/>
        <end position="1486"/>
    </location>
</feature>
<feature type="compositionally biased region" description="Basic and acidic residues" evidence="1">
    <location>
        <begin position="1260"/>
        <end position="1269"/>
    </location>
</feature>
<feature type="compositionally biased region" description="Basic and acidic residues" evidence="1">
    <location>
        <begin position="1190"/>
        <end position="1207"/>
    </location>
</feature>
<feature type="region of interest" description="Disordered" evidence="1">
    <location>
        <begin position="830"/>
        <end position="899"/>
    </location>
</feature>
<feature type="chain" id="PRO_5038670102" description="Transmembrane protein" evidence="3">
    <location>
        <begin position="28"/>
        <end position="1486"/>
    </location>
</feature>
<feature type="compositionally biased region" description="Basic and acidic residues" evidence="1">
    <location>
        <begin position="1115"/>
        <end position="1124"/>
    </location>
</feature>
<evidence type="ECO:0000313" key="5">
    <source>
        <dbReference type="Proteomes" id="UP000821837"/>
    </source>
</evidence>
<keyword evidence="2" id="KW-0472">Membrane</keyword>
<feature type="compositionally biased region" description="Polar residues" evidence="1">
    <location>
        <begin position="1277"/>
        <end position="1295"/>
    </location>
</feature>
<feature type="compositionally biased region" description="Basic and acidic residues" evidence="1">
    <location>
        <begin position="1243"/>
        <end position="1253"/>
    </location>
</feature>
<comment type="caution">
    <text evidence="4">The sequence shown here is derived from an EMBL/GenBank/DDBJ whole genome shotgun (WGS) entry which is preliminary data.</text>
</comment>
<dbReference type="EMBL" id="JABSTV010001248">
    <property type="protein sequence ID" value="KAH7968413.1"/>
    <property type="molecule type" value="Genomic_DNA"/>
</dbReference>
<evidence type="ECO:0008006" key="6">
    <source>
        <dbReference type="Google" id="ProtNLM"/>
    </source>
</evidence>
<feature type="region of interest" description="Disordered" evidence="1">
    <location>
        <begin position="1066"/>
        <end position="1171"/>
    </location>
</feature>
<accession>A0A9D4T3C2</accession>
<dbReference type="Proteomes" id="UP000821837">
    <property type="component" value="Unassembled WGS sequence"/>
</dbReference>
<feature type="compositionally biased region" description="Basic and acidic residues" evidence="1">
    <location>
        <begin position="998"/>
        <end position="1012"/>
    </location>
</feature>
<reference evidence="4" key="1">
    <citation type="journal article" date="2020" name="Cell">
        <title>Large-Scale Comparative Analyses of Tick Genomes Elucidate Their Genetic Diversity and Vector Capacities.</title>
        <authorList>
            <consortium name="Tick Genome and Microbiome Consortium (TIGMIC)"/>
            <person name="Jia N."/>
            <person name="Wang J."/>
            <person name="Shi W."/>
            <person name="Du L."/>
            <person name="Sun Y."/>
            <person name="Zhan W."/>
            <person name="Jiang J.F."/>
            <person name="Wang Q."/>
            <person name="Zhang B."/>
            <person name="Ji P."/>
            <person name="Bell-Sakyi L."/>
            <person name="Cui X.M."/>
            <person name="Yuan T.T."/>
            <person name="Jiang B.G."/>
            <person name="Yang W.F."/>
            <person name="Lam T.T."/>
            <person name="Chang Q.C."/>
            <person name="Ding S.J."/>
            <person name="Wang X.J."/>
            <person name="Zhu J.G."/>
            <person name="Ruan X.D."/>
            <person name="Zhao L."/>
            <person name="Wei J.T."/>
            <person name="Ye R.Z."/>
            <person name="Que T.C."/>
            <person name="Du C.H."/>
            <person name="Zhou Y.H."/>
            <person name="Cheng J.X."/>
            <person name="Dai P.F."/>
            <person name="Guo W.B."/>
            <person name="Han X.H."/>
            <person name="Huang E.J."/>
            <person name="Li L.F."/>
            <person name="Wei W."/>
            <person name="Gao Y.C."/>
            <person name="Liu J.Z."/>
            <person name="Shao H.Z."/>
            <person name="Wang X."/>
            <person name="Wang C.C."/>
            <person name="Yang T.C."/>
            <person name="Huo Q.B."/>
            <person name="Li W."/>
            <person name="Chen H.Y."/>
            <person name="Chen S.E."/>
            <person name="Zhou L.G."/>
            <person name="Ni X.B."/>
            <person name="Tian J.H."/>
            <person name="Sheng Y."/>
            <person name="Liu T."/>
            <person name="Pan Y.S."/>
            <person name="Xia L.Y."/>
            <person name="Li J."/>
            <person name="Zhao F."/>
            <person name="Cao W.C."/>
        </authorList>
    </citation>
    <scope>NUCLEOTIDE SEQUENCE</scope>
    <source>
        <strain evidence="4">Rsan-2018</strain>
    </source>
</reference>
<evidence type="ECO:0000256" key="2">
    <source>
        <dbReference type="SAM" id="Phobius"/>
    </source>
</evidence>
<keyword evidence="2" id="KW-1133">Transmembrane helix</keyword>
<feature type="signal peptide" evidence="3">
    <location>
        <begin position="1"/>
        <end position="27"/>
    </location>
</feature>
<name>A0A9D4T3C2_RHISA</name>
<evidence type="ECO:0000256" key="1">
    <source>
        <dbReference type="SAM" id="MobiDB-lite"/>
    </source>
</evidence>
<evidence type="ECO:0000313" key="4">
    <source>
        <dbReference type="EMBL" id="KAH7968413.1"/>
    </source>
</evidence>
<feature type="compositionally biased region" description="Basic residues" evidence="1">
    <location>
        <begin position="1016"/>
        <end position="1029"/>
    </location>
</feature>
<feature type="region of interest" description="Disordered" evidence="1">
    <location>
        <begin position="772"/>
        <end position="793"/>
    </location>
</feature>
<feature type="region of interest" description="Disordered" evidence="1">
    <location>
        <begin position="553"/>
        <end position="623"/>
    </location>
</feature>
<feature type="region of interest" description="Disordered" evidence="1">
    <location>
        <begin position="635"/>
        <end position="662"/>
    </location>
</feature>
<feature type="region of interest" description="Disordered" evidence="1">
    <location>
        <begin position="287"/>
        <end position="331"/>
    </location>
</feature>
<feature type="compositionally biased region" description="Low complexity" evidence="1">
    <location>
        <begin position="320"/>
        <end position="329"/>
    </location>
</feature>
<keyword evidence="2" id="KW-0812">Transmembrane</keyword>
<feature type="region of interest" description="Disordered" evidence="1">
    <location>
        <begin position="1184"/>
        <end position="1313"/>
    </location>
</feature>
<keyword evidence="5" id="KW-1185">Reference proteome</keyword>
<feature type="transmembrane region" description="Helical" evidence="2">
    <location>
        <begin position="454"/>
        <end position="480"/>
    </location>
</feature>
<feature type="compositionally biased region" description="Polar residues" evidence="1">
    <location>
        <begin position="1085"/>
        <end position="1095"/>
    </location>
</feature>
<feature type="compositionally biased region" description="Basic and acidic residues" evidence="1">
    <location>
        <begin position="641"/>
        <end position="652"/>
    </location>
</feature>
<feature type="compositionally biased region" description="Basic and acidic residues" evidence="1">
    <location>
        <begin position="1220"/>
        <end position="1236"/>
    </location>
</feature>
<feature type="compositionally biased region" description="Polar residues" evidence="1">
    <location>
        <begin position="193"/>
        <end position="215"/>
    </location>
</feature>
<feature type="compositionally biased region" description="Basic and acidic residues" evidence="1">
    <location>
        <begin position="557"/>
        <end position="573"/>
    </location>
</feature>
<feature type="compositionally biased region" description="Basic and acidic residues" evidence="1">
    <location>
        <begin position="871"/>
        <end position="881"/>
    </location>
</feature>
<organism evidence="4 5">
    <name type="scientific">Rhipicephalus sanguineus</name>
    <name type="common">Brown dog tick</name>
    <name type="synonym">Ixodes sanguineus</name>
    <dbReference type="NCBI Taxonomy" id="34632"/>
    <lineage>
        <taxon>Eukaryota</taxon>
        <taxon>Metazoa</taxon>
        <taxon>Ecdysozoa</taxon>
        <taxon>Arthropoda</taxon>
        <taxon>Chelicerata</taxon>
        <taxon>Arachnida</taxon>
        <taxon>Acari</taxon>
        <taxon>Parasitiformes</taxon>
        <taxon>Ixodida</taxon>
        <taxon>Ixodoidea</taxon>
        <taxon>Ixodidae</taxon>
        <taxon>Rhipicephalinae</taxon>
        <taxon>Rhipicephalus</taxon>
        <taxon>Rhipicephalus</taxon>
    </lineage>
</organism>
<feature type="compositionally biased region" description="Polar residues" evidence="1">
    <location>
        <begin position="861"/>
        <end position="870"/>
    </location>
</feature>
<feature type="region of interest" description="Disordered" evidence="1">
    <location>
        <begin position="155"/>
        <end position="232"/>
    </location>
</feature>
<evidence type="ECO:0000256" key="3">
    <source>
        <dbReference type="SAM" id="SignalP"/>
    </source>
</evidence>
<reference evidence="4" key="2">
    <citation type="submission" date="2021-09" db="EMBL/GenBank/DDBJ databases">
        <authorList>
            <person name="Jia N."/>
            <person name="Wang J."/>
            <person name="Shi W."/>
            <person name="Du L."/>
            <person name="Sun Y."/>
            <person name="Zhan W."/>
            <person name="Jiang J."/>
            <person name="Wang Q."/>
            <person name="Zhang B."/>
            <person name="Ji P."/>
            <person name="Sakyi L.B."/>
            <person name="Cui X."/>
            <person name="Yuan T."/>
            <person name="Jiang B."/>
            <person name="Yang W."/>
            <person name="Lam T.T.-Y."/>
            <person name="Chang Q."/>
            <person name="Ding S."/>
            <person name="Wang X."/>
            <person name="Zhu J."/>
            <person name="Ruan X."/>
            <person name="Zhao L."/>
            <person name="Wei J."/>
            <person name="Que T."/>
            <person name="Du C."/>
            <person name="Cheng J."/>
            <person name="Dai P."/>
            <person name="Han X."/>
            <person name="Huang E."/>
            <person name="Gao Y."/>
            <person name="Liu J."/>
            <person name="Shao H."/>
            <person name="Ye R."/>
            <person name="Li L."/>
            <person name="Wei W."/>
            <person name="Wang X."/>
            <person name="Wang C."/>
            <person name="Huo Q."/>
            <person name="Li W."/>
            <person name="Guo W."/>
            <person name="Chen H."/>
            <person name="Chen S."/>
            <person name="Zhou L."/>
            <person name="Zhou L."/>
            <person name="Ni X."/>
            <person name="Tian J."/>
            <person name="Zhou Y."/>
            <person name="Sheng Y."/>
            <person name="Liu T."/>
            <person name="Pan Y."/>
            <person name="Xia L."/>
            <person name="Li J."/>
            <person name="Zhao F."/>
            <person name="Cao W."/>
        </authorList>
    </citation>
    <scope>NUCLEOTIDE SEQUENCE</scope>
    <source>
        <strain evidence="4">Rsan-2018</strain>
        <tissue evidence="4">Larvae</tissue>
    </source>
</reference>